<accession>A0AAV7W0F1</accession>
<feature type="compositionally biased region" description="Polar residues" evidence="1">
    <location>
        <begin position="34"/>
        <end position="43"/>
    </location>
</feature>
<feature type="region of interest" description="Disordered" evidence="1">
    <location>
        <begin position="1"/>
        <end position="83"/>
    </location>
</feature>
<dbReference type="Proteomes" id="UP001066276">
    <property type="component" value="Chromosome 1_2"/>
</dbReference>
<dbReference type="EMBL" id="JANPWB010000002">
    <property type="protein sequence ID" value="KAJ1206549.1"/>
    <property type="molecule type" value="Genomic_DNA"/>
</dbReference>
<protein>
    <submittedName>
        <fullName evidence="2">Uncharacterized protein</fullName>
    </submittedName>
</protein>
<name>A0AAV7W0F1_PLEWA</name>
<gene>
    <name evidence="2" type="ORF">NDU88_001952</name>
</gene>
<comment type="caution">
    <text evidence="2">The sequence shown here is derived from an EMBL/GenBank/DDBJ whole genome shotgun (WGS) entry which is preliminary data.</text>
</comment>
<evidence type="ECO:0000313" key="2">
    <source>
        <dbReference type="EMBL" id="KAJ1206549.1"/>
    </source>
</evidence>
<reference evidence="2" key="1">
    <citation type="journal article" date="2022" name="bioRxiv">
        <title>Sequencing and chromosome-scale assembly of the giantPleurodeles waltlgenome.</title>
        <authorList>
            <person name="Brown T."/>
            <person name="Elewa A."/>
            <person name="Iarovenko S."/>
            <person name="Subramanian E."/>
            <person name="Araus A.J."/>
            <person name="Petzold A."/>
            <person name="Susuki M."/>
            <person name="Suzuki K.-i.T."/>
            <person name="Hayashi T."/>
            <person name="Toyoda A."/>
            <person name="Oliveira C."/>
            <person name="Osipova E."/>
            <person name="Leigh N.D."/>
            <person name="Simon A."/>
            <person name="Yun M.H."/>
        </authorList>
    </citation>
    <scope>NUCLEOTIDE SEQUENCE</scope>
    <source>
        <strain evidence="2">20211129_DDA</strain>
        <tissue evidence="2">Liver</tissue>
    </source>
</reference>
<dbReference type="AlphaFoldDB" id="A0AAV7W0F1"/>
<sequence length="136" mass="13891">MADSACEAIRRNCVHGRPPGRPRHPLSPPEVSEESQAFNNLNGCSPEDGNGQSELAPAEPSPGWAAPQQGGPSRRRSHRIVSHGAAAGSSMLVGAVTAASHLSGPAGVRAPARVACYPAQCTQAAQAPRRVSAADA</sequence>
<evidence type="ECO:0000256" key="1">
    <source>
        <dbReference type="SAM" id="MobiDB-lite"/>
    </source>
</evidence>
<organism evidence="2 3">
    <name type="scientific">Pleurodeles waltl</name>
    <name type="common">Iberian ribbed newt</name>
    <dbReference type="NCBI Taxonomy" id="8319"/>
    <lineage>
        <taxon>Eukaryota</taxon>
        <taxon>Metazoa</taxon>
        <taxon>Chordata</taxon>
        <taxon>Craniata</taxon>
        <taxon>Vertebrata</taxon>
        <taxon>Euteleostomi</taxon>
        <taxon>Amphibia</taxon>
        <taxon>Batrachia</taxon>
        <taxon>Caudata</taxon>
        <taxon>Salamandroidea</taxon>
        <taxon>Salamandridae</taxon>
        <taxon>Pleurodelinae</taxon>
        <taxon>Pleurodeles</taxon>
    </lineage>
</organism>
<feature type="compositionally biased region" description="Basic residues" evidence="1">
    <location>
        <begin position="12"/>
        <end position="24"/>
    </location>
</feature>
<evidence type="ECO:0000313" key="3">
    <source>
        <dbReference type="Proteomes" id="UP001066276"/>
    </source>
</evidence>
<proteinExistence type="predicted"/>
<keyword evidence="3" id="KW-1185">Reference proteome</keyword>